<protein>
    <submittedName>
        <fullName evidence="1">CLUMA_CG019736, isoform A</fullName>
    </submittedName>
</protein>
<evidence type="ECO:0000313" key="2">
    <source>
        <dbReference type="Proteomes" id="UP000183832"/>
    </source>
</evidence>
<sequence length="75" mass="8628">MIIVKAMGLKRNERKISLNLFTSQRAQDLQSLKLSQQLQSHALIMLRNKILTAAVCNTNYFTFPLFVYGHAIKFT</sequence>
<dbReference type="Proteomes" id="UP000183832">
    <property type="component" value="Unassembled WGS sequence"/>
</dbReference>
<reference evidence="1 2" key="1">
    <citation type="submission" date="2015-04" db="EMBL/GenBank/DDBJ databases">
        <authorList>
            <person name="Syromyatnikov M.Y."/>
            <person name="Popov V.N."/>
        </authorList>
    </citation>
    <scope>NUCLEOTIDE SEQUENCE [LARGE SCALE GENOMIC DNA]</scope>
</reference>
<dbReference type="EMBL" id="CVRI01000067">
    <property type="protein sequence ID" value="CRL06555.1"/>
    <property type="molecule type" value="Genomic_DNA"/>
</dbReference>
<dbReference type="AlphaFoldDB" id="A0A1J1J1Y7"/>
<accession>A0A1J1J1Y7</accession>
<gene>
    <name evidence="1" type="ORF">CLUMA_CG019736</name>
</gene>
<name>A0A1J1J1Y7_9DIPT</name>
<evidence type="ECO:0000313" key="1">
    <source>
        <dbReference type="EMBL" id="CRL06555.1"/>
    </source>
</evidence>
<keyword evidence="2" id="KW-1185">Reference proteome</keyword>
<organism evidence="1 2">
    <name type="scientific">Clunio marinus</name>
    <dbReference type="NCBI Taxonomy" id="568069"/>
    <lineage>
        <taxon>Eukaryota</taxon>
        <taxon>Metazoa</taxon>
        <taxon>Ecdysozoa</taxon>
        <taxon>Arthropoda</taxon>
        <taxon>Hexapoda</taxon>
        <taxon>Insecta</taxon>
        <taxon>Pterygota</taxon>
        <taxon>Neoptera</taxon>
        <taxon>Endopterygota</taxon>
        <taxon>Diptera</taxon>
        <taxon>Nematocera</taxon>
        <taxon>Chironomoidea</taxon>
        <taxon>Chironomidae</taxon>
        <taxon>Clunio</taxon>
    </lineage>
</organism>
<proteinExistence type="predicted"/>